<dbReference type="SMART" id="SM00847">
    <property type="entry name" value="HA2"/>
    <property type="match status" value="1"/>
</dbReference>
<accession>A0A6J6CKA5</accession>
<dbReference type="Pfam" id="PF00271">
    <property type="entry name" value="Helicase_C"/>
    <property type="match status" value="1"/>
</dbReference>
<dbReference type="Pfam" id="PF07717">
    <property type="entry name" value="OB_NTP_bind"/>
    <property type="match status" value="1"/>
</dbReference>
<dbReference type="SMART" id="SM00490">
    <property type="entry name" value="HELICc"/>
    <property type="match status" value="1"/>
</dbReference>
<dbReference type="InterPro" id="IPR014001">
    <property type="entry name" value="Helicase_ATP-bd"/>
</dbReference>
<dbReference type="PROSITE" id="PS51192">
    <property type="entry name" value="HELICASE_ATP_BIND_1"/>
    <property type="match status" value="1"/>
</dbReference>
<gene>
    <name evidence="8" type="ORF">UFOPK1591_00093</name>
</gene>
<evidence type="ECO:0000256" key="1">
    <source>
        <dbReference type="ARBA" id="ARBA00022741"/>
    </source>
</evidence>
<dbReference type="Gene3D" id="1.20.120.1080">
    <property type="match status" value="1"/>
</dbReference>
<evidence type="ECO:0000256" key="3">
    <source>
        <dbReference type="ARBA" id="ARBA00022806"/>
    </source>
</evidence>
<feature type="region of interest" description="Disordered" evidence="5">
    <location>
        <begin position="994"/>
        <end position="1028"/>
    </location>
</feature>
<feature type="domain" description="Helicase C-terminal" evidence="7">
    <location>
        <begin position="223"/>
        <end position="398"/>
    </location>
</feature>
<reference evidence="8" key="1">
    <citation type="submission" date="2020-05" db="EMBL/GenBank/DDBJ databases">
        <authorList>
            <person name="Chiriac C."/>
            <person name="Salcher M."/>
            <person name="Ghai R."/>
            <person name="Kavagutti S V."/>
        </authorList>
    </citation>
    <scope>NUCLEOTIDE SEQUENCE</scope>
</reference>
<name>A0A6J6CKA5_9ZZZZ</name>
<dbReference type="InterPro" id="IPR003593">
    <property type="entry name" value="AAA+_ATPase"/>
</dbReference>
<dbReference type="GO" id="GO:0003724">
    <property type="term" value="F:RNA helicase activity"/>
    <property type="evidence" value="ECO:0007669"/>
    <property type="project" value="InterPro"/>
</dbReference>
<dbReference type="Pfam" id="PF11898">
    <property type="entry name" value="DUF3418"/>
    <property type="match status" value="1"/>
</dbReference>
<feature type="domain" description="Helicase ATP-binding" evidence="6">
    <location>
        <begin position="19"/>
        <end position="179"/>
    </location>
</feature>
<dbReference type="PANTHER" id="PTHR18934:SF99">
    <property type="entry name" value="ATP-DEPENDENT RNA HELICASE DHX37-RELATED"/>
    <property type="match status" value="1"/>
</dbReference>
<keyword evidence="4" id="KW-0067">ATP-binding</keyword>
<dbReference type="Gene3D" id="3.40.50.300">
    <property type="entry name" value="P-loop containing nucleotide triphosphate hydrolases"/>
    <property type="match status" value="2"/>
</dbReference>
<dbReference type="Pfam" id="PF00270">
    <property type="entry name" value="DEAD"/>
    <property type="match status" value="1"/>
</dbReference>
<evidence type="ECO:0000259" key="7">
    <source>
        <dbReference type="PROSITE" id="PS51194"/>
    </source>
</evidence>
<dbReference type="SMART" id="SM00487">
    <property type="entry name" value="DEXDc"/>
    <property type="match status" value="1"/>
</dbReference>
<dbReference type="InterPro" id="IPR024590">
    <property type="entry name" value="HrpA_C"/>
</dbReference>
<keyword evidence="3" id="KW-0347">Helicase</keyword>
<dbReference type="PANTHER" id="PTHR18934">
    <property type="entry name" value="ATP-DEPENDENT RNA HELICASE"/>
    <property type="match status" value="1"/>
</dbReference>
<dbReference type="NCBIfam" id="TIGR01967">
    <property type="entry name" value="DEAH_box_HrpA"/>
    <property type="match status" value="1"/>
</dbReference>
<evidence type="ECO:0000256" key="5">
    <source>
        <dbReference type="SAM" id="MobiDB-lite"/>
    </source>
</evidence>
<evidence type="ECO:0000256" key="2">
    <source>
        <dbReference type="ARBA" id="ARBA00022801"/>
    </source>
</evidence>
<dbReference type="GO" id="GO:0016787">
    <property type="term" value="F:hydrolase activity"/>
    <property type="evidence" value="ECO:0007669"/>
    <property type="project" value="UniProtKB-KW"/>
</dbReference>
<evidence type="ECO:0000256" key="4">
    <source>
        <dbReference type="ARBA" id="ARBA00022840"/>
    </source>
</evidence>
<sequence length="1348" mass="147594">MQIEFPPNLPVSERRNDIEQAIRDHQVVIVAGATGSGKTTQLPKMALALGRERIAHTQPRRIAARAVAERVAEELGVELGKEVGYRVRFTDQSSDTSLITVMTDGILLNAIHRDPDLRAFDTIIIDEAHERSLNIDFLLGYLKRILPKRPDLKVIITSATIDPESFSAHFDGAPIIEVSGRTYPIELRYRSLVAEKMTSEDPDDPDEASGGQATPEVTDYIDGIVAALDELAREAPGDVLVFLSGENEIRDAQDAITARIESGALSGTEVLPLYGRLSSAEQHRVFERSTMPGMRRRVILATNVAETSLTVPGIRYVIDTGLARISRYSSRAKVQRLPIEAISQASANQRSGRCGRTSDGIAIRLYSEEDFAKRPEFTDPEILRTNLASVILQAASLGIADIAEFPFIQPPDAKGVKDGVDLLRELGAVVASAHGVPKLTKVGRDLAKLPIEPRFARMVVESRRLGVEREVLAIVAGLAVQDPRERPVEKRPQADTLHARFADPTSDFLSLVNLWNYLEEKRAELSSSAFRRMCKSEFLNYLRVREWADVYRQLTSIAKPMGIRPGAPQVNPDGIHRALLAGLLSHIGIRQDKDAPSRPGAKSTSGSNAKRVSVEYLGSRTAKFVLFPGSTLAKKPPAAVMSAELVETSRLFARMNAAIQPEWAEALAGDLCKRSFSEPHWERAQGSVVAHERVTLFGVPIVAKRRFQYSKVDPAYARELFIRHALVEGEWDSPQAFDRANQDLRAELADLEERTRRRDLLFDDENVFAFYNARIPVDVFSTRTFEGWWREARTVDPDLLTMRREDLLGEEESGDLDESLFPHEWAWGDHKLALHYRFEPGHPDDGVSVDVPASVLPALRPAPFTWQVSGLRAELATALIKTLPKALRRHVVPAADFADKALAGMSDEPPVVAGDTTDFLDALAAELTKASYTRIVAGDFDIERVPDHLRVTFRVIDSRGTRLGAGPVLSFLQEKFASESRDAVAGVLAGDSVGGTGRTTAGQATERPSDNALMRTQSRTHNDGTGGGLERDLVSWDFDELPRTIDTSIGANTVRGFPAVVPASLLGVGNTSNGATGNSMGKSSGAVASVRILATAEQQLAVHPLGVRALIRATIASPAKYVLEHLTQNERLALAAAPYKNSTELVDDAIDAAIDRVLFAMRPDGLIFSKHEFETLRDRVQSQLMDSLFDTTALVVRILAAVREADKAIANTNALAFMAVLAGEKQHLADLVCSRFISRAGLDRLPRILIYVRAITERVTRMADDPGRDRTVANELDAALALFESAGGRIPLPELASALDTAALAAASPANPIARARWALEELRVSLFAQHLGTAEPVSLQRIKKMLA</sequence>
<dbReference type="InterPro" id="IPR001650">
    <property type="entry name" value="Helicase_C-like"/>
</dbReference>
<dbReference type="GO" id="GO:0003723">
    <property type="term" value="F:RNA binding"/>
    <property type="evidence" value="ECO:0007669"/>
    <property type="project" value="TreeGrafter"/>
</dbReference>
<keyword evidence="1" id="KW-0547">Nucleotide-binding</keyword>
<dbReference type="SUPFAM" id="SSF52540">
    <property type="entry name" value="P-loop containing nucleoside triphosphate hydrolases"/>
    <property type="match status" value="1"/>
</dbReference>
<dbReference type="InterPro" id="IPR011545">
    <property type="entry name" value="DEAD/DEAH_box_helicase_dom"/>
</dbReference>
<dbReference type="FunFam" id="1.20.120.1080:FF:000005">
    <property type="entry name" value="ATP-dependent helicase HrpA"/>
    <property type="match status" value="1"/>
</dbReference>
<dbReference type="Pfam" id="PF21010">
    <property type="entry name" value="HA2_C"/>
    <property type="match status" value="1"/>
</dbReference>
<dbReference type="CDD" id="cd18791">
    <property type="entry name" value="SF2_C_RHA"/>
    <property type="match status" value="1"/>
</dbReference>
<dbReference type="InterPro" id="IPR010222">
    <property type="entry name" value="RNA_helicase_HrpA"/>
</dbReference>
<dbReference type="InterPro" id="IPR011709">
    <property type="entry name" value="DEAD-box_helicase_OB_fold"/>
</dbReference>
<evidence type="ECO:0000313" key="8">
    <source>
        <dbReference type="EMBL" id="CAB4551841.1"/>
    </source>
</evidence>
<dbReference type="InterPro" id="IPR007502">
    <property type="entry name" value="Helicase-assoc_dom"/>
</dbReference>
<dbReference type="InterPro" id="IPR027417">
    <property type="entry name" value="P-loop_NTPase"/>
</dbReference>
<dbReference type="PROSITE" id="PS51194">
    <property type="entry name" value="HELICASE_CTER"/>
    <property type="match status" value="1"/>
</dbReference>
<proteinExistence type="predicted"/>
<keyword evidence="2" id="KW-0378">Hydrolase</keyword>
<dbReference type="SMART" id="SM00382">
    <property type="entry name" value="AAA"/>
    <property type="match status" value="1"/>
</dbReference>
<organism evidence="8">
    <name type="scientific">freshwater metagenome</name>
    <dbReference type="NCBI Taxonomy" id="449393"/>
    <lineage>
        <taxon>unclassified sequences</taxon>
        <taxon>metagenomes</taxon>
        <taxon>ecological metagenomes</taxon>
    </lineage>
</organism>
<protein>
    <submittedName>
        <fullName evidence="8">Unannotated protein</fullName>
    </submittedName>
</protein>
<dbReference type="GO" id="GO:0005524">
    <property type="term" value="F:ATP binding"/>
    <property type="evidence" value="ECO:0007669"/>
    <property type="project" value="UniProtKB-KW"/>
</dbReference>
<evidence type="ECO:0000259" key="6">
    <source>
        <dbReference type="PROSITE" id="PS51192"/>
    </source>
</evidence>
<dbReference type="EMBL" id="CAEZTD010000004">
    <property type="protein sequence ID" value="CAB4551841.1"/>
    <property type="molecule type" value="Genomic_DNA"/>
</dbReference>